<dbReference type="EMBL" id="MCGE01000063">
    <property type="protein sequence ID" value="ORY98413.1"/>
    <property type="molecule type" value="Genomic_DNA"/>
</dbReference>
<dbReference type="OrthoDB" id="273141at2759"/>
<evidence type="ECO:0000256" key="1">
    <source>
        <dbReference type="ARBA" id="ARBA00009313"/>
    </source>
</evidence>
<protein>
    <submittedName>
        <fullName evidence="4">Ras-induced vulval development antagonist-domain-containing protein</fullName>
    </submittedName>
</protein>
<dbReference type="Pfam" id="PF06047">
    <property type="entry name" value="Nkap_C"/>
    <property type="match status" value="1"/>
</dbReference>
<dbReference type="InterPro" id="IPR009269">
    <property type="entry name" value="NKAP_C"/>
</dbReference>
<reference evidence="4 5" key="1">
    <citation type="submission" date="2016-07" db="EMBL/GenBank/DDBJ databases">
        <title>Pervasive Adenine N6-methylation of Active Genes in Fungi.</title>
        <authorList>
            <consortium name="DOE Joint Genome Institute"/>
            <person name="Mondo S.J."/>
            <person name="Dannebaum R.O."/>
            <person name="Kuo R.C."/>
            <person name="Labutti K."/>
            <person name="Haridas S."/>
            <person name="Kuo A."/>
            <person name="Salamov A."/>
            <person name="Ahrendt S.R."/>
            <person name="Lipzen A."/>
            <person name="Sullivan W."/>
            <person name="Andreopoulos W.B."/>
            <person name="Clum A."/>
            <person name="Lindquist E."/>
            <person name="Daum C."/>
            <person name="Ramamoorthy G.K."/>
            <person name="Gryganskyi A."/>
            <person name="Culley D."/>
            <person name="Magnuson J.K."/>
            <person name="James T.Y."/>
            <person name="O'Malley M.A."/>
            <person name="Stajich J.E."/>
            <person name="Spatafora J.W."/>
            <person name="Visel A."/>
            <person name="Grigoriev I.V."/>
        </authorList>
    </citation>
    <scope>NUCLEOTIDE SEQUENCE [LARGE SCALE GENOMIC DNA]</scope>
    <source>
        <strain evidence="4 5">NRRL 1336</strain>
    </source>
</reference>
<dbReference type="Proteomes" id="UP000193560">
    <property type="component" value="Unassembled WGS sequence"/>
</dbReference>
<dbReference type="GO" id="GO:0003682">
    <property type="term" value="F:chromatin binding"/>
    <property type="evidence" value="ECO:0007669"/>
    <property type="project" value="InterPro"/>
</dbReference>
<feature type="compositionally biased region" description="Low complexity" evidence="2">
    <location>
        <begin position="23"/>
        <end position="32"/>
    </location>
</feature>
<dbReference type="PANTHER" id="PTHR13087">
    <property type="entry name" value="NF-KAPPA B ACTIVATING PROTEIN"/>
    <property type="match status" value="1"/>
</dbReference>
<feature type="compositionally biased region" description="Basic and acidic residues" evidence="2">
    <location>
        <begin position="151"/>
        <end position="168"/>
    </location>
</feature>
<feature type="compositionally biased region" description="Basic and acidic residues" evidence="2">
    <location>
        <begin position="33"/>
        <end position="47"/>
    </location>
</feature>
<proteinExistence type="inferred from homology"/>
<name>A0A1X2HH99_9FUNG</name>
<dbReference type="InterPro" id="IPR040466">
    <property type="entry name" value="NKAP"/>
</dbReference>
<evidence type="ECO:0000313" key="5">
    <source>
        <dbReference type="Proteomes" id="UP000193560"/>
    </source>
</evidence>
<evidence type="ECO:0000256" key="2">
    <source>
        <dbReference type="SAM" id="MobiDB-lite"/>
    </source>
</evidence>
<sequence length="419" mass="48888">MSSDYKRERSLSPYSKRQQINERPSSPRSNSRQSDERRSRYDDKADRYSNSNRSRRLPSRHRDDSQDRHHSHSRSEYSRGREGDRYERHNDRRDGGDRRRRYEGGNGYQHRDPTSFAPIEGGPPIIPGETYLEYRRRVRESSDKTIWVDYPPKKETMAKTKRSSRGDDSDSESDSNSDDDNSDSDSDDSSEDDRRKRHRSSRHRRSKKHRSDRHRKKRSSKKHHHRSSSKKHTSRRRRSPTPDSSVSSAHHSASDDDENKIKPQYQQEQLVLPDEPINLDSEDLWVEKQVDLPDDLAPVGPAPLSKEEKDDERAYGSALLPGEGSAMAAYVKEGKRIPRRGEIGLSGDQIATFEDAGYVMSGSRHRRMNAVRLRKENQVISAEEKRLLLQHAQDERMRRENDIISEFREVVSDKFKKPE</sequence>
<feature type="compositionally biased region" description="Basic and acidic residues" evidence="2">
    <location>
        <begin position="60"/>
        <end position="113"/>
    </location>
</feature>
<dbReference type="STRING" id="90262.A0A1X2HH99"/>
<feature type="region of interest" description="Disordered" evidence="2">
    <location>
        <begin position="289"/>
        <end position="313"/>
    </location>
</feature>
<dbReference type="PANTHER" id="PTHR13087:SF0">
    <property type="entry name" value="NFKB ACTIVATING PROTEIN LIKE"/>
    <property type="match status" value="1"/>
</dbReference>
<dbReference type="GO" id="GO:0005634">
    <property type="term" value="C:nucleus"/>
    <property type="evidence" value="ECO:0007669"/>
    <property type="project" value="TreeGrafter"/>
</dbReference>
<feature type="compositionally biased region" description="Low complexity" evidence="2">
    <location>
        <begin position="241"/>
        <end position="251"/>
    </location>
</feature>
<feature type="region of interest" description="Disordered" evidence="2">
    <location>
        <begin position="140"/>
        <end position="276"/>
    </location>
</feature>
<feature type="compositionally biased region" description="Polar residues" evidence="2">
    <location>
        <begin position="12"/>
        <end position="22"/>
    </location>
</feature>
<comment type="similarity">
    <text evidence="1">Belongs to the NKAP family.</text>
</comment>
<organism evidence="4 5">
    <name type="scientific">Absidia repens</name>
    <dbReference type="NCBI Taxonomy" id="90262"/>
    <lineage>
        <taxon>Eukaryota</taxon>
        <taxon>Fungi</taxon>
        <taxon>Fungi incertae sedis</taxon>
        <taxon>Mucoromycota</taxon>
        <taxon>Mucoromycotina</taxon>
        <taxon>Mucoromycetes</taxon>
        <taxon>Mucorales</taxon>
        <taxon>Cunninghamellaceae</taxon>
        <taxon>Absidia</taxon>
    </lineage>
</organism>
<feature type="compositionally biased region" description="Acidic residues" evidence="2">
    <location>
        <begin position="169"/>
        <end position="191"/>
    </location>
</feature>
<evidence type="ECO:0000259" key="3">
    <source>
        <dbReference type="Pfam" id="PF06047"/>
    </source>
</evidence>
<feature type="domain" description="NF-kappa-B-activating protein C-terminal" evidence="3">
    <location>
        <begin position="313"/>
        <end position="412"/>
    </location>
</feature>
<evidence type="ECO:0000313" key="4">
    <source>
        <dbReference type="EMBL" id="ORY98413.1"/>
    </source>
</evidence>
<feature type="compositionally biased region" description="Basic and acidic residues" evidence="2">
    <location>
        <begin position="1"/>
        <end position="10"/>
    </location>
</feature>
<gene>
    <name evidence="4" type="ORF">BCR42DRAFT_457543</name>
</gene>
<keyword evidence="5" id="KW-1185">Reference proteome</keyword>
<feature type="compositionally biased region" description="Basic residues" evidence="2">
    <location>
        <begin position="195"/>
        <end position="239"/>
    </location>
</feature>
<dbReference type="AlphaFoldDB" id="A0A1X2HH99"/>
<feature type="compositionally biased region" description="Low complexity" evidence="2">
    <location>
        <begin position="118"/>
        <end position="128"/>
    </location>
</feature>
<dbReference type="GO" id="GO:0010468">
    <property type="term" value="P:regulation of gene expression"/>
    <property type="evidence" value="ECO:0007669"/>
    <property type="project" value="TreeGrafter"/>
</dbReference>
<comment type="caution">
    <text evidence="4">The sequence shown here is derived from an EMBL/GenBank/DDBJ whole genome shotgun (WGS) entry which is preliminary data.</text>
</comment>
<accession>A0A1X2HH99</accession>
<feature type="region of interest" description="Disordered" evidence="2">
    <location>
        <begin position="1"/>
        <end position="128"/>
    </location>
</feature>